<keyword evidence="3" id="KW-1003">Cell membrane</keyword>
<feature type="transmembrane region" description="Helical" evidence="9">
    <location>
        <begin position="88"/>
        <end position="108"/>
    </location>
</feature>
<evidence type="ECO:0000256" key="6">
    <source>
        <dbReference type="ARBA" id="ARBA00022840"/>
    </source>
</evidence>
<dbReference type="InterPro" id="IPR003439">
    <property type="entry name" value="ABC_transporter-like_ATP-bd"/>
</dbReference>
<dbReference type="InterPro" id="IPR039421">
    <property type="entry name" value="Type_1_exporter"/>
</dbReference>
<dbReference type="GO" id="GO:0016887">
    <property type="term" value="F:ATP hydrolysis activity"/>
    <property type="evidence" value="ECO:0007669"/>
    <property type="project" value="InterPro"/>
</dbReference>
<comment type="subcellular location">
    <subcellularLocation>
        <location evidence="1">Cell membrane</location>
        <topology evidence="1">Multi-pass membrane protein</topology>
    </subcellularLocation>
</comment>
<dbReference type="PROSITE" id="PS50893">
    <property type="entry name" value="ABC_TRANSPORTER_2"/>
    <property type="match status" value="1"/>
</dbReference>
<keyword evidence="2" id="KW-0813">Transport</keyword>
<dbReference type="Gene3D" id="3.40.50.300">
    <property type="entry name" value="P-loop containing nucleotide triphosphate hydrolases"/>
    <property type="match status" value="1"/>
</dbReference>
<dbReference type="FunFam" id="1.20.1560.10:FF:000011">
    <property type="entry name" value="Multidrug ABC transporter ATP-binding protein"/>
    <property type="match status" value="1"/>
</dbReference>
<dbReference type="Gene3D" id="1.20.1560.10">
    <property type="entry name" value="ABC transporter type 1, transmembrane domain"/>
    <property type="match status" value="1"/>
</dbReference>
<dbReference type="CDD" id="cd03254">
    <property type="entry name" value="ABCC_Glucan_exporter_like"/>
    <property type="match status" value="1"/>
</dbReference>
<reference evidence="12" key="1">
    <citation type="submission" date="2009-07" db="EMBL/GenBank/DDBJ databases">
        <authorList>
            <person name="Weinstock G."/>
            <person name="Sodergren E."/>
            <person name="Clifton S."/>
            <person name="Fulton L."/>
            <person name="Fulton B."/>
            <person name="Courtney L."/>
            <person name="Fronick C."/>
            <person name="Harrison M."/>
            <person name="Strong C."/>
            <person name="Farmer C."/>
            <person name="Delahaunty K."/>
            <person name="Markovic C."/>
            <person name="Hall O."/>
            <person name="Minx P."/>
            <person name="Tomlinson C."/>
            <person name="Mitreva M."/>
            <person name="Nelson J."/>
            <person name="Hou S."/>
            <person name="Wollam A."/>
            <person name="Pepin K.H."/>
            <person name="Johnson M."/>
            <person name="Bhonagiri V."/>
            <person name="Nash W.E."/>
            <person name="Warren W."/>
            <person name="Chinwalla A."/>
            <person name="Mardis E.R."/>
            <person name="Wilson R.K."/>
        </authorList>
    </citation>
    <scope>NUCLEOTIDE SEQUENCE [LARGE SCALE GENOMIC DNA]</scope>
    <source>
        <strain evidence="12">DSM 14469</strain>
    </source>
</reference>
<evidence type="ECO:0000256" key="8">
    <source>
        <dbReference type="ARBA" id="ARBA00023136"/>
    </source>
</evidence>
<evidence type="ECO:0000256" key="3">
    <source>
        <dbReference type="ARBA" id="ARBA00022475"/>
    </source>
</evidence>
<dbReference type="InterPro" id="IPR036640">
    <property type="entry name" value="ABC1_TM_sf"/>
</dbReference>
<dbReference type="InterPro" id="IPR003593">
    <property type="entry name" value="AAA+_ATPase"/>
</dbReference>
<dbReference type="PROSITE" id="PS00211">
    <property type="entry name" value="ABC_TRANSPORTER_1"/>
    <property type="match status" value="1"/>
</dbReference>
<dbReference type="SMART" id="SM00382">
    <property type="entry name" value="AAA"/>
    <property type="match status" value="1"/>
</dbReference>
<dbReference type="InterPro" id="IPR027417">
    <property type="entry name" value="P-loop_NTPase"/>
</dbReference>
<dbReference type="Pfam" id="PF00664">
    <property type="entry name" value="ABC_membrane"/>
    <property type="match status" value="1"/>
</dbReference>
<evidence type="ECO:0000313" key="12">
    <source>
        <dbReference type="EMBL" id="EET62875.1"/>
    </source>
</evidence>
<evidence type="ECO:0000256" key="9">
    <source>
        <dbReference type="SAM" id="Phobius"/>
    </source>
</evidence>
<dbReference type="InterPro" id="IPR017871">
    <property type="entry name" value="ABC_transporter-like_CS"/>
</dbReference>
<dbReference type="SUPFAM" id="SSF90123">
    <property type="entry name" value="ABC transporter transmembrane region"/>
    <property type="match status" value="1"/>
</dbReference>
<dbReference type="GO" id="GO:0005524">
    <property type="term" value="F:ATP binding"/>
    <property type="evidence" value="ECO:0007669"/>
    <property type="project" value="UniProtKB-KW"/>
</dbReference>
<dbReference type="GO" id="GO:0015421">
    <property type="term" value="F:ABC-type oligopeptide transporter activity"/>
    <property type="evidence" value="ECO:0007669"/>
    <property type="project" value="TreeGrafter"/>
</dbReference>
<dbReference type="FunFam" id="3.40.50.300:FF:000287">
    <property type="entry name" value="Multidrug ABC transporter ATP-binding protein"/>
    <property type="match status" value="1"/>
</dbReference>
<dbReference type="STRING" id="168384.SAMN05660368_02836"/>
<feature type="domain" description="ABC transmembrane type-1" evidence="11">
    <location>
        <begin position="42"/>
        <end position="334"/>
    </location>
</feature>
<dbReference type="Pfam" id="PF00005">
    <property type="entry name" value="ABC_tran"/>
    <property type="match status" value="1"/>
</dbReference>
<keyword evidence="6 12" id="KW-0067">ATP-binding</keyword>
<keyword evidence="5" id="KW-0547">Nucleotide-binding</keyword>
<feature type="domain" description="ABC transporter" evidence="10">
    <location>
        <begin position="368"/>
        <end position="602"/>
    </location>
</feature>
<evidence type="ECO:0000259" key="11">
    <source>
        <dbReference type="PROSITE" id="PS50929"/>
    </source>
</evidence>
<evidence type="ECO:0000256" key="2">
    <source>
        <dbReference type="ARBA" id="ARBA00022448"/>
    </source>
</evidence>
<dbReference type="PANTHER" id="PTHR43394">
    <property type="entry name" value="ATP-DEPENDENT PERMEASE MDL1, MITOCHONDRIAL"/>
    <property type="match status" value="1"/>
</dbReference>
<dbReference type="SUPFAM" id="SSF52540">
    <property type="entry name" value="P-loop containing nucleoside triphosphate hydrolases"/>
    <property type="match status" value="1"/>
</dbReference>
<evidence type="ECO:0000256" key="1">
    <source>
        <dbReference type="ARBA" id="ARBA00004651"/>
    </source>
</evidence>
<evidence type="ECO:0000256" key="7">
    <source>
        <dbReference type="ARBA" id="ARBA00022989"/>
    </source>
</evidence>
<dbReference type="CDD" id="cd18547">
    <property type="entry name" value="ABC_6TM_Tm288_like"/>
    <property type="match status" value="1"/>
</dbReference>
<dbReference type="GO" id="GO:0005886">
    <property type="term" value="C:plasma membrane"/>
    <property type="evidence" value="ECO:0007669"/>
    <property type="project" value="UniProtKB-SubCell"/>
</dbReference>
<dbReference type="Proteomes" id="UP000005561">
    <property type="component" value="Unassembled WGS sequence"/>
</dbReference>
<sequence>MSEQRRLGMRGSRRMGTEKAKDFGGTLSKLLKYMKRYRVRVLIMLVFAVAGTTFSIIGPRILGKATTELFNGLVAKIQGTGSIDFGKIGTILAGLMCLYVAGALFSFIQGYVMSGISNDISYSLRRDISKKMNRMPLSFFESRTNGEILSRVTNDVDTLQQSLNQSFTQLITSATTIIGVLVMMLSINVWMTLCALLILPVSMGIIGQVMKRSQKYFQRQQAYLGEVNGQIEEIYGGHNIVKAFNKEEDVISVFEETNKKLYDSAWKSQFFSGMMMPIMQFIGNLGYVMVALLGGFFAIRGAIEVGDIQSFFQYIRSFTQPIQQLAQVTNMLQSTMAASERVFEFLEEEEEQQTAEHPVSIEGLKGNVEFEHVSFGYQPDKIIVHDFSADIKDGQKIAIVGPTGAGKTTMVKLLMRFYDVNSGSIKIDGHDLREFNRSELREMFGMVLQDTWLFSGTIMENIRYGRLDATDEEVIAAAKAAHIHKFIMTQPGGYQMVLNEETNNISQGQKQLLTIARAILADNQILILDEATSSVDTRTEERIQKAMDNLMEGRTSFIIAHRLSTIRDADLILVMKDGDIIEQGNHEQLMQKGGFYANLYNSQFEKAV</sequence>
<evidence type="ECO:0000259" key="10">
    <source>
        <dbReference type="PROSITE" id="PS50893"/>
    </source>
</evidence>
<gene>
    <name evidence="12" type="ORF">BRYFOR_05226</name>
</gene>
<feature type="transmembrane region" description="Helical" evidence="9">
    <location>
        <begin position="167"/>
        <end position="184"/>
    </location>
</feature>
<dbReference type="EMBL" id="ACCL02000001">
    <property type="protein sequence ID" value="EET62875.1"/>
    <property type="molecule type" value="Genomic_DNA"/>
</dbReference>
<dbReference type="PANTHER" id="PTHR43394:SF1">
    <property type="entry name" value="ATP-BINDING CASSETTE SUB-FAMILY B MEMBER 10, MITOCHONDRIAL"/>
    <property type="match status" value="1"/>
</dbReference>
<accession>C6L9D6</accession>
<feature type="transmembrane region" description="Helical" evidence="9">
    <location>
        <begin position="190"/>
        <end position="210"/>
    </location>
</feature>
<dbReference type="AlphaFoldDB" id="C6L9D6"/>
<dbReference type="PROSITE" id="PS50929">
    <property type="entry name" value="ABC_TM1F"/>
    <property type="match status" value="1"/>
</dbReference>
<evidence type="ECO:0000313" key="13">
    <source>
        <dbReference type="Proteomes" id="UP000005561"/>
    </source>
</evidence>
<keyword evidence="4 9" id="KW-0812">Transmembrane</keyword>
<evidence type="ECO:0000256" key="5">
    <source>
        <dbReference type="ARBA" id="ARBA00022741"/>
    </source>
</evidence>
<feature type="transmembrane region" description="Helical" evidence="9">
    <location>
        <begin position="281"/>
        <end position="303"/>
    </location>
</feature>
<evidence type="ECO:0000256" key="4">
    <source>
        <dbReference type="ARBA" id="ARBA00022692"/>
    </source>
</evidence>
<organism evidence="12 13">
    <name type="scientific">Marvinbryantia formatexigens DSM 14469</name>
    <dbReference type="NCBI Taxonomy" id="478749"/>
    <lineage>
        <taxon>Bacteria</taxon>
        <taxon>Bacillati</taxon>
        <taxon>Bacillota</taxon>
        <taxon>Clostridia</taxon>
        <taxon>Lachnospirales</taxon>
        <taxon>Lachnospiraceae</taxon>
        <taxon>Marvinbryantia</taxon>
    </lineage>
</organism>
<comment type="caution">
    <text evidence="12">The sequence shown here is derived from an EMBL/GenBank/DDBJ whole genome shotgun (WGS) entry which is preliminary data.</text>
</comment>
<proteinExistence type="predicted"/>
<dbReference type="eggNOG" id="COG1132">
    <property type="taxonomic scope" value="Bacteria"/>
</dbReference>
<name>C6L9D6_9FIRM</name>
<keyword evidence="7 9" id="KW-1133">Transmembrane helix</keyword>
<feature type="transmembrane region" description="Helical" evidence="9">
    <location>
        <begin position="41"/>
        <end position="62"/>
    </location>
</feature>
<keyword evidence="8 9" id="KW-0472">Membrane</keyword>
<dbReference type="OrthoDB" id="9762778at2"/>
<dbReference type="InterPro" id="IPR011527">
    <property type="entry name" value="ABC1_TM_dom"/>
</dbReference>
<keyword evidence="13" id="KW-1185">Reference proteome</keyword>
<dbReference type="RefSeq" id="WP_006860028.1">
    <property type="nucleotide sequence ID" value="NZ_ACCL02000001.1"/>
</dbReference>
<protein>
    <submittedName>
        <fullName evidence="12">ABC transporter, ATP-binding protein</fullName>
    </submittedName>
</protein>